<dbReference type="STRING" id="1527444.ucyna2_00915"/>
<dbReference type="GO" id="GO:0016226">
    <property type="term" value="P:iron-sulfur cluster assembly"/>
    <property type="evidence" value="ECO:0007669"/>
    <property type="project" value="InterPro"/>
</dbReference>
<dbReference type="GO" id="GO:0051537">
    <property type="term" value="F:2 iron, 2 sulfur cluster binding"/>
    <property type="evidence" value="ECO:0007669"/>
    <property type="project" value="UniProtKB-ARBA"/>
</dbReference>
<reference evidence="3 4" key="1">
    <citation type="submission" date="2014-08" db="EMBL/GenBank/DDBJ databases">
        <title>Comparative genomics reveals surprising divergence of two closely related strains of uncultivated UCYN-A cyanobacteria.</title>
        <authorList>
            <person name="Bombar D."/>
            <person name="Heller P."/>
            <person name="Sanchez-Baracaldo P."/>
            <person name="Carter B.J."/>
            <person name="Zert J.P."/>
        </authorList>
    </citation>
    <scope>NUCLEOTIDE SEQUENCE [LARGE SCALE GENOMIC DNA]</scope>
</reference>
<dbReference type="InterPro" id="IPR017870">
    <property type="entry name" value="FeS_cluster_insertion_CS"/>
</dbReference>
<dbReference type="Proteomes" id="UP000028922">
    <property type="component" value="Unassembled WGS sequence"/>
</dbReference>
<proteinExistence type="inferred from homology"/>
<organism evidence="3 4">
    <name type="scientific">Candidatus Atelocyanobacterium thalassa isolate SIO64986</name>
    <dbReference type="NCBI Taxonomy" id="1527444"/>
    <lineage>
        <taxon>Bacteria</taxon>
        <taxon>Bacillati</taxon>
        <taxon>Cyanobacteriota</taxon>
        <taxon>Cyanophyceae</taxon>
        <taxon>Oscillatoriophycideae</taxon>
        <taxon>Chroococcales</taxon>
        <taxon>Aphanothecaceae</taxon>
        <taxon>Candidatus Atelocyanobacterium</taxon>
        <taxon>Candidatus Atelocyanobacterium thalassae</taxon>
    </lineage>
</organism>
<sequence>MTVTLTEKATIRLQSFLKKQSNKVSGIRVGVKDGGCNGYEYTLNLVGKPNEKDVCFNQNNISIYVDPNNISLLEGVVIDFVDSLVKSGFIFTNPNATGTCDCGKSFSTANCGGQSTPCS</sequence>
<evidence type="ECO:0000259" key="2">
    <source>
        <dbReference type="Pfam" id="PF01521"/>
    </source>
</evidence>
<accession>A0A086CGH6</accession>
<dbReference type="InterPro" id="IPR050322">
    <property type="entry name" value="Fe-S_cluster_asmbl/transfer"/>
</dbReference>
<dbReference type="PANTHER" id="PTHR10072">
    <property type="entry name" value="IRON-SULFUR CLUSTER ASSEMBLY PROTEIN"/>
    <property type="match status" value="1"/>
</dbReference>
<comment type="caution">
    <text evidence="3">The sequence shown here is derived from an EMBL/GenBank/DDBJ whole genome shotgun (WGS) entry which is preliminary data.</text>
</comment>
<evidence type="ECO:0000256" key="1">
    <source>
        <dbReference type="ARBA" id="ARBA00006718"/>
    </source>
</evidence>
<dbReference type="eggNOG" id="COG0316">
    <property type="taxonomic scope" value="Bacteria"/>
</dbReference>
<dbReference type="SUPFAM" id="SSF89360">
    <property type="entry name" value="HesB-like domain"/>
    <property type="match status" value="1"/>
</dbReference>
<dbReference type="PATRIC" id="fig|1527444.3.peg.868"/>
<dbReference type="EMBL" id="JPSP01000010">
    <property type="protein sequence ID" value="KFF41290.1"/>
    <property type="molecule type" value="Genomic_DNA"/>
</dbReference>
<comment type="similarity">
    <text evidence="1">Belongs to the HesB/IscA family.</text>
</comment>
<dbReference type="InterPro" id="IPR016092">
    <property type="entry name" value="ATAP"/>
</dbReference>
<dbReference type="GO" id="GO:0005737">
    <property type="term" value="C:cytoplasm"/>
    <property type="evidence" value="ECO:0007669"/>
    <property type="project" value="TreeGrafter"/>
</dbReference>
<feature type="domain" description="Core" evidence="2">
    <location>
        <begin position="1"/>
        <end position="104"/>
    </location>
</feature>
<dbReference type="PANTHER" id="PTHR10072:SF41">
    <property type="entry name" value="IRON-SULFUR CLUSTER ASSEMBLY 1 HOMOLOG, MITOCHONDRIAL"/>
    <property type="match status" value="1"/>
</dbReference>
<dbReference type="NCBIfam" id="TIGR00049">
    <property type="entry name" value="iron-sulfur cluster assembly accessory protein"/>
    <property type="match status" value="1"/>
</dbReference>
<dbReference type="AlphaFoldDB" id="A0A086CGH6"/>
<dbReference type="InterPro" id="IPR000361">
    <property type="entry name" value="ATAP_core_dom"/>
</dbReference>
<dbReference type="PROSITE" id="PS01152">
    <property type="entry name" value="HESB"/>
    <property type="match status" value="1"/>
</dbReference>
<evidence type="ECO:0000313" key="3">
    <source>
        <dbReference type="EMBL" id="KFF41290.1"/>
    </source>
</evidence>
<gene>
    <name evidence="3" type="ORF">ucyna2_00915</name>
</gene>
<evidence type="ECO:0000313" key="4">
    <source>
        <dbReference type="Proteomes" id="UP000028922"/>
    </source>
</evidence>
<name>A0A086CGH6_9CHRO</name>
<dbReference type="Pfam" id="PF01521">
    <property type="entry name" value="Fe-S_biosyn"/>
    <property type="match status" value="1"/>
</dbReference>
<protein>
    <submittedName>
        <fullName evidence="3">Iron-sulfur cluster assembly accessory protein</fullName>
    </submittedName>
</protein>
<dbReference type="InterPro" id="IPR035903">
    <property type="entry name" value="HesB-like_dom_sf"/>
</dbReference>
<dbReference type="Gene3D" id="2.60.300.12">
    <property type="entry name" value="HesB-like domain"/>
    <property type="match status" value="1"/>
</dbReference>